<reference evidence="6 7" key="1">
    <citation type="journal article" date="2012" name="Eukaryot. Cell">
        <title>Draft genome sequence of Aspergillus oryzae strain 3.042.</title>
        <authorList>
            <person name="Zhao G."/>
            <person name="Yao Y."/>
            <person name="Qi W."/>
            <person name="Wang C."/>
            <person name="Hou L."/>
            <person name="Zeng B."/>
            <person name="Cao X."/>
        </authorList>
    </citation>
    <scope>NUCLEOTIDE SEQUENCE [LARGE SCALE GENOMIC DNA]</scope>
    <source>
        <strain evidence="6 7">3.042</strain>
    </source>
</reference>
<dbReference type="HOGENOM" id="CLU_1695101_0_0_1"/>
<evidence type="ECO:0000256" key="1">
    <source>
        <dbReference type="ARBA" id="ARBA00023015"/>
    </source>
</evidence>
<dbReference type="Gene3D" id="4.10.240.10">
    <property type="entry name" value="Zn(2)-C6 fungal-type DNA-binding domain"/>
    <property type="match status" value="1"/>
</dbReference>
<organism evidence="6 7">
    <name type="scientific">Aspergillus oryzae (strain 3.042)</name>
    <name type="common">Yellow koji mold</name>
    <dbReference type="NCBI Taxonomy" id="1160506"/>
    <lineage>
        <taxon>Eukaryota</taxon>
        <taxon>Fungi</taxon>
        <taxon>Dikarya</taxon>
        <taxon>Ascomycota</taxon>
        <taxon>Pezizomycotina</taxon>
        <taxon>Eurotiomycetes</taxon>
        <taxon>Eurotiomycetidae</taxon>
        <taxon>Eurotiales</taxon>
        <taxon>Aspergillaceae</taxon>
        <taxon>Aspergillus</taxon>
        <taxon>Aspergillus subgen. Circumdati</taxon>
    </lineage>
</organism>
<keyword evidence="1" id="KW-0805">Transcription regulation</keyword>
<evidence type="ECO:0000256" key="2">
    <source>
        <dbReference type="ARBA" id="ARBA00023125"/>
    </source>
</evidence>
<evidence type="ECO:0000259" key="5">
    <source>
        <dbReference type="PROSITE" id="PS50048"/>
    </source>
</evidence>
<dbReference type="PROSITE" id="PS00463">
    <property type="entry name" value="ZN2_CY6_FUNGAL_1"/>
    <property type="match status" value="1"/>
</dbReference>
<dbReference type="GO" id="GO:0009893">
    <property type="term" value="P:positive regulation of metabolic process"/>
    <property type="evidence" value="ECO:0007669"/>
    <property type="project" value="UniProtKB-ARBA"/>
</dbReference>
<keyword evidence="3" id="KW-0804">Transcription</keyword>
<dbReference type="AlphaFoldDB" id="I8U9U4"/>
<dbReference type="PANTHER" id="PTHR38791:SF11">
    <property type="entry name" value="ZN(II)2CYS6 TRANSCRIPTION FACTOR (EUROFUNG)"/>
    <property type="match status" value="1"/>
</dbReference>
<accession>I8U9U4</accession>
<reference evidence="7" key="2">
    <citation type="submission" date="2012-06" db="EMBL/GenBank/DDBJ databases">
        <title>Comparative genomic analyses of Aspergillus oryzae 3.042 and A. oryzae RIB40 for soy-sauce fermentation.</title>
        <authorList>
            <person name="Zhao G."/>
            <person name="Hou L."/>
            <person name="Wang C."/>
            <person name="Cao X."/>
        </authorList>
    </citation>
    <scope>NUCLEOTIDE SEQUENCE [LARGE SCALE GENOMIC DNA]</scope>
    <source>
        <strain evidence="7">3.042</strain>
    </source>
</reference>
<dbReference type="InterPro" id="IPR036864">
    <property type="entry name" value="Zn2-C6_fun-type_DNA-bd_sf"/>
</dbReference>
<dbReference type="InterPro" id="IPR053175">
    <property type="entry name" value="DHMBA_Reg_Transcription_Factor"/>
</dbReference>
<dbReference type="OrthoDB" id="5380854at2759"/>
<proteinExistence type="predicted"/>
<dbReference type="GO" id="GO:0008270">
    <property type="term" value="F:zinc ion binding"/>
    <property type="evidence" value="ECO:0007669"/>
    <property type="project" value="InterPro"/>
</dbReference>
<feature type="domain" description="Zn(2)-C6 fungal-type" evidence="5">
    <location>
        <begin position="9"/>
        <end position="37"/>
    </location>
</feature>
<protein>
    <submittedName>
        <fullName evidence="6">Putative Zn</fullName>
    </submittedName>
</protein>
<dbReference type="Pfam" id="PF00172">
    <property type="entry name" value="Zn_clus"/>
    <property type="match status" value="1"/>
</dbReference>
<dbReference type="PROSITE" id="PS50048">
    <property type="entry name" value="ZN2_CY6_FUNGAL_2"/>
    <property type="match status" value="1"/>
</dbReference>
<dbReference type="GO" id="GO:0000981">
    <property type="term" value="F:DNA-binding transcription factor activity, RNA polymerase II-specific"/>
    <property type="evidence" value="ECO:0007669"/>
    <property type="project" value="InterPro"/>
</dbReference>
<dbReference type="GO" id="GO:0003677">
    <property type="term" value="F:DNA binding"/>
    <property type="evidence" value="ECO:0007669"/>
    <property type="project" value="UniProtKB-KW"/>
</dbReference>
<dbReference type="EMBL" id="AKHY01000002">
    <property type="protein sequence ID" value="EIT83538.1"/>
    <property type="molecule type" value="Genomic_DNA"/>
</dbReference>
<dbReference type="PANTHER" id="PTHR38791">
    <property type="entry name" value="ZN(II)2CYS6 TRANSCRIPTION FACTOR (EUROFUNG)-RELATED-RELATED"/>
    <property type="match status" value="1"/>
</dbReference>
<evidence type="ECO:0000313" key="7">
    <source>
        <dbReference type="Proteomes" id="UP000002812"/>
    </source>
</evidence>
<evidence type="ECO:0000313" key="6">
    <source>
        <dbReference type="EMBL" id="EIT83538.1"/>
    </source>
</evidence>
<evidence type="ECO:0000256" key="4">
    <source>
        <dbReference type="ARBA" id="ARBA00023242"/>
    </source>
</evidence>
<comment type="caution">
    <text evidence="6">The sequence shown here is derived from an EMBL/GenBank/DDBJ whole genome shotgun (WGS) entry which is preliminary data.</text>
</comment>
<dbReference type="SMART" id="SM00066">
    <property type="entry name" value="GAL4"/>
    <property type="match status" value="1"/>
</dbReference>
<evidence type="ECO:0000256" key="3">
    <source>
        <dbReference type="ARBA" id="ARBA00023163"/>
    </source>
</evidence>
<dbReference type="Proteomes" id="UP000002812">
    <property type="component" value="Unassembled WGS sequence"/>
</dbReference>
<gene>
    <name evidence="6" type="ORF">Ao3042_05047</name>
</gene>
<dbReference type="InterPro" id="IPR001138">
    <property type="entry name" value="Zn2Cys6_DnaBD"/>
</dbReference>
<dbReference type="SUPFAM" id="SSF57701">
    <property type="entry name" value="Zn2/Cys6 DNA-binding domain"/>
    <property type="match status" value="1"/>
</dbReference>
<name>I8U9U4_ASPO3</name>
<keyword evidence="4" id="KW-0539">Nucleus</keyword>
<keyword evidence="2" id="KW-0238">DNA-binding</keyword>
<sequence length="155" mass="17893">MQENPGSKPCHNCRRKRRRCDRSVPVCHKCMKTGQECLGYGKLFIWNEGVASRGKMMGKTYATPNHLQPLTMSTRDEGTSRVWTFSCDLNPSIPDRNDLRAPLYITPIDPLFQGMDNPSRRYLCHCRLLWKWLLDPGHANQCYSCYNPLRGPCDI</sequence>